<dbReference type="OrthoDB" id="261960at2759"/>
<dbReference type="GO" id="GO:0005634">
    <property type="term" value="C:nucleus"/>
    <property type="evidence" value="ECO:0007669"/>
    <property type="project" value="TreeGrafter"/>
</dbReference>
<feature type="domain" description="RanBP2-type" evidence="6">
    <location>
        <begin position="311"/>
        <end position="340"/>
    </location>
</feature>
<keyword evidence="2 4" id="KW-0863">Zinc-finger</keyword>
<feature type="region of interest" description="Disordered" evidence="5">
    <location>
        <begin position="252"/>
        <end position="287"/>
    </location>
</feature>
<accession>A0A9P5ZFT9</accession>
<dbReference type="PROSITE" id="PS50199">
    <property type="entry name" value="ZF_RANBP2_2"/>
    <property type="match status" value="1"/>
</dbReference>
<feature type="compositionally biased region" description="Gly residues" evidence="5">
    <location>
        <begin position="165"/>
        <end position="175"/>
    </location>
</feature>
<name>A0A9P5ZFT9_9AGAR</name>
<evidence type="ECO:0000256" key="2">
    <source>
        <dbReference type="ARBA" id="ARBA00022771"/>
    </source>
</evidence>
<dbReference type="Gene3D" id="2.30.30.380">
    <property type="entry name" value="Zn-finger domain of Sec23/24"/>
    <property type="match status" value="1"/>
</dbReference>
<organism evidence="8 9">
    <name type="scientific">Pholiota conissans</name>
    <dbReference type="NCBI Taxonomy" id="109636"/>
    <lineage>
        <taxon>Eukaryota</taxon>
        <taxon>Fungi</taxon>
        <taxon>Dikarya</taxon>
        <taxon>Basidiomycota</taxon>
        <taxon>Agaricomycotina</taxon>
        <taxon>Agaricomycetes</taxon>
        <taxon>Agaricomycetidae</taxon>
        <taxon>Agaricales</taxon>
        <taxon>Agaricineae</taxon>
        <taxon>Strophariaceae</taxon>
        <taxon>Pholiota</taxon>
    </lineage>
</organism>
<dbReference type="GO" id="GO:0008270">
    <property type="term" value="F:zinc ion binding"/>
    <property type="evidence" value="ECO:0007669"/>
    <property type="project" value="UniProtKB-KW"/>
</dbReference>
<keyword evidence="1" id="KW-0479">Metal-binding</keyword>
<dbReference type="EMBL" id="MU155130">
    <property type="protein sequence ID" value="KAF9486328.1"/>
    <property type="molecule type" value="Genomic_DNA"/>
</dbReference>
<dbReference type="InterPro" id="IPR001876">
    <property type="entry name" value="Znf_RanBP2"/>
</dbReference>
<comment type="caution">
    <text evidence="8">The sequence shown here is derived from an EMBL/GenBank/DDBJ whole genome shotgun (WGS) entry which is preliminary data.</text>
</comment>
<evidence type="ECO:0000256" key="4">
    <source>
        <dbReference type="PROSITE-ProRule" id="PRU00322"/>
    </source>
</evidence>
<evidence type="ECO:0000256" key="1">
    <source>
        <dbReference type="ARBA" id="ARBA00022723"/>
    </source>
</evidence>
<keyword evidence="3" id="KW-0862">Zinc</keyword>
<evidence type="ECO:0000256" key="3">
    <source>
        <dbReference type="ARBA" id="ARBA00022833"/>
    </source>
</evidence>
<dbReference type="InterPro" id="IPR036443">
    <property type="entry name" value="Znf_RanBP2_sf"/>
</dbReference>
<dbReference type="PANTHER" id="PTHR46622">
    <property type="entry name" value="DNA-DEPENDENT METALLOPROTEASE WSS1"/>
    <property type="match status" value="1"/>
</dbReference>
<keyword evidence="9" id="KW-1185">Reference proteome</keyword>
<evidence type="ECO:0000256" key="5">
    <source>
        <dbReference type="SAM" id="MobiDB-lite"/>
    </source>
</evidence>
<dbReference type="GO" id="GO:0008237">
    <property type="term" value="F:metallopeptidase activity"/>
    <property type="evidence" value="ECO:0007669"/>
    <property type="project" value="TreeGrafter"/>
</dbReference>
<feature type="region of interest" description="Disordered" evidence="5">
    <location>
        <begin position="154"/>
        <end position="182"/>
    </location>
</feature>
<feature type="domain" description="WLM" evidence="7">
    <location>
        <begin position="1"/>
        <end position="194"/>
    </location>
</feature>
<dbReference type="PANTHER" id="PTHR46622:SF1">
    <property type="entry name" value="DNA-DEPENDENT METALLOPROTEASE WSS1"/>
    <property type="match status" value="1"/>
</dbReference>
<feature type="compositionally biased region" description="Polar residues" evidence="5">
    <location>
        <begin position="252"/>
        <end position="274"/>
    </location>
</feature>
<evidence type="ECO:0000313" key="9">
    <source>
        <dbReference type="Proteomes" id="UP000807469"/>
    </source>
</evidence>
<dbReference type="GO" id="GO:0006281">
    <property type="term" value="P:DNA repair"/>
    <property type="evidence" value="ECO:0007669"/>
    <property type="project" value="TreeGrafter"/>
</dbReference>
<proteinExistence type="predicted"/>
<dbReference type="Proteomes" id="UP000807469">
    <property type="component" value="Unassembled WGS sequence"/>
</dbReference>
<dbReference type="Pfam" id="PF08325">
    <property type="entry name" value="WLM"/>
    <property type="match status" value="1"/>
</dbReference>
<dbReference type="AlphaFoldDB" id="A0A9P5ZFT9"/>
<dbReference type="PROSITE" id="PS01358">
    <property type="entry name" value="ZF_RANBP2_1"/>
    <property type="match status" value="1"/>
</dbReference>
<dbReference type="PROSITE" id="PS51397">
    <property type="entry name" value="WLM"/>
    <property type="match status" value="1"/>
</dbReference>
<gene>
    <name evidence="8" type="ORF">BDN70DRAFT_869816</name>
</gene>
<sequence>MPDVFVQSFAHLTDKPRADRALHILQRVASLVKPIMRTHGWVLPVLSEFFPDNPNLLDVNMGQKILVRLRPPYSPDTFLPEEDVVQTMLHELTHNVHGPHDEKFYKYLSGLQDEYDALQRSGYAGEGFFTEGRRLGTSHNVPPHMARLKALEAAEKRRQTSRVLGPGGRLGGATKGSGLSPRELAARAAERRLKDEKSCASGADAQREIDRAAKDSIQRTFVDLTVDDDAHGSGSDSDIVIVQDVHPIPKRNSMTASVSAKTKNTSNNRVAANPSSSRNNVAGSSSKQALINSAKTTLVEKSRTSPAEPSKSLEWACMACTLLNPAHTLHCKACLLRKPLDECAGWSCLTCGEEAIPHEFWTCSFCGTVKLTS</sequence>
<evidence type="ECO:0000259" key="7">
    <source>
        <dbReference type="PROSITE" id="PS51397"/>
    </source>
</evidence>
<dbReference type="SUPFAM" id="SSF90209">
    <property type="entry name" value="Ran binding protein zinc finger-like"/>
    <property type="match status" value="1"/>
</dbReference>
<feature type="compositionally biased region" description="Low complexity" evidence="5">
    <location>
        <begin position="275"/>
        <end position="286"/>
    </location>
</feature>
<reference evidence="8" key="1">
    <citation type="submission" date="2020-11" db="EMBL/GenBank/DDBJ databases">
        <authorList>
            <consortium name="DOE Joint Genome Institute"/>
            <person name="Ahrendt S."/>
            <person name="Riley R."/>
            <person name="Andreopoulos W."/>
            <person name="Labutti K."/>
            <person name="Pangilinan J."/>
            <person name="Ruiz-Duenas F.J."/>
            <person name="Barrasa J.M."/>
            <person name="Sanchez-Garcia M."/>
            <person name="Camarero S."/>
            <person name="Miyauchi S."/>
            <person name="Serrano A."/>
            <person name="Linde D."/>
            <person name="Babiker R."/>
            <person name="Drula E."/>
            <person name="Ayuso-Fernandez I."/>
            <person name="Pacheco R."/>
            <person name="Padilla G."/>
            <person name="Ferreira P."/>
            <person name="Barriuso J."/>
            <person name="Kellner H."/>
            <person name="Castanera R."/>
            <person name="Alfaro M."/>
            <person name="Ramirez L."/>
            <person name="Pisabarro A.G."/>
            <person name="Kuo A."/>
            <person name="Tritt A."/>
            <person name="Lipzen A."/>
            <person name="He G."/>
            <person name="Yan M."/>
            <person name="Ng V."/>
            <person name="Cullen D."/>
            <person name="Martin F."/>
            <person name="Rosso M.-N."/>
            <person name="Henrissat B."/>
            <person name="Hibbett D."/>
            <person name="Martinez A.T."/>
            <person name="Grigoriev I.V."/>
        </authorList>
    </citation>
    <scope>NUCLEOTIDE SEQUENCE</scope>
    <source>
        <strain evidence="8">CIRM-BRFM 674</strain>
    </source>
</reference>
<dbReference type="InterPro" id="IPR053000">
    <property type="entry name" value="WSS1-like_metalloprotease"/>
</dbReference>
<evidence type="ECO:0000313" key="8">
    <source>
        <dbReference type="EMBL" id="KAF9486328.1"/>
    </source>
</evidence>
<evidence type="ECO:0000259" key="6">
    <source>
        <dbReference type="PROSITE" id="PS50199"/>
    </source>
</evidence>
<dbReference type="InterPro" id="IPR013536">
    <property type="entry name" value="WLM_dom"/>
</dbReference>
<protein>
    <submittedName>
        <fullName evidence="8">WLM-domain-containing protein</fullName>
    </submittedName>
</protein>